<keyword evidence="2" id="KW-0645">Protease</keyword>
<dbReference type="EMBL" id="UINC01110795">
    <property type="protein sequence ID" value="SVC78541.1"/>
    <property type="molecule type" value="Genomic_DNA"/>
</dbReference>
<accession>A0A382Q2T3</accession>
<dbReference type="PROSITE" id="PS51892">
    <property type="entry name" value="SUBTILASE"/>
    <property type="match status" value="1"/>
</dbReference>
<feature type="domain" description="Peptidase S8/S53" evidence="5">
    <location>
        <begin position="153"/>
        <end position="313"/>
    </location>
</feature>
<dbReference type="InterPro" id="IPR036852">
    <property type="entry name" value="Peptidase_S8/S53_dom_sf"/>
</dbReference>
<gene>
    <name evidence="6" type="ORF">METZ01_LOCUS331395</name>
</gene>
<comment type="similarity">
    <text evidence="1">Belongs to the peptidase S8 family.</text>
</comment>
<evidence type="ECO:0000256" key="1">
    <source>
        <dbReference type="ARBA" id="ARBA00011073"/>
    </source>
</evidence>
<proteinExistence type="inferred from homology"/>
<evidence type="ECO:0000256" key="2">
    <source>
        <dbReference type="ARBA" id="ARBA00022670"/>
    </source>
</evidence>
<dbReference type="PANTHER" id="PTHR43806">
    <property type="entry name" value="PEPTIDASE S8"/>
    <property type="match status" value="1"/>
</dbReference>
<dbReference type="InterPro" id="IPR022398">
    <property type="entry name" value="Peptidase_S8_His-AS"/>
</dbReference>
<evidence type="ECO:0000256" key="3">
    <source>
        <dbReference type="ARBA" id="ARBA00022801"/>
    </source>
</evidence>
<dbReference type="InterPro" id="IPR015500">
    <property type="entry name" value="Peptidase_S8_subtilisin-rel"/>
</dbReference>
<organism evidence="6">
    <name type="scientific">marine metagenome</name>
    <dbReference type="NCBI Taxonomy" id="408172"/>
    <lineage>
        <taxon>unclassified sequences</taxon>
        <taxon>metagenomes</taxon>
        <taxon>ecological metagenomes</taxon>
    </lineage>
</organism>
<keyword evidence="4" id="KW-0720">Serine protease</keyword>
<dbReference type="InterPro" id="IPR000209">
    <property type="entry name" value="Peptidase_S8/S53_dom"/>
</dbReference>
<keyword evidence="3" id="KW-0378">Hydrolase</keyword>
<reference evidence="6" key="1">
    <citation type="submission" date="2018-05" db="EMBL/GenBank/DDBJ databases">
        <authorList>
            <person name="Lanie J.A."/>
            <person name="Ng W.-L."/>
            <person name="Kazmierczak K.M."/>
            <person name="Andrzejewski T.M."/>
            <person name="Davidsen T.M."/>
            <person name="Wayne K.J."/>
            <person name="Tettelin H."/>
            <person name="Glass J.I."/>
            <person name="Rusch D."/>
            <person name="Podicherti R."/>
            <person name="Tsui H.-C.T."/>
            <person name="Winkler M.E."/>
        </authorList>
    </citation>
    <scope>NUCLEOTIDE SEQUENCE</scope>
</reference>
<dbReference type="Gene3D" id="3.40.50.200">
    <property type="entry name" value="Peptidase S8/S53 domain"/>
    <property type="match status" value="1"/>
</dbReference>
<dbReference type="InterPro" id="IPR050131">
    <property type="entry name" value="Peptidase_S8_subtilisin-like"/>
</dbReference>
<evidence type="ECO:0000259" key="5">
    <source>
        <dbReference type="Pfam" id="PF00082"/>
    </source>
</evidence>
<dbReference type="GO" id="GO:0004252">
    <property type="term" value="F:serine-type endopeptidase activity"/>
    <property type="evidence" value="ECO:0007669"/>
    <property type="project" value="InterPro"/>
</dbReference>
<dbReference type="PRINTS" id="PR00723">
    <property type="entry name" value="SUBTILISIN"/>
</dbReference>
<evidence type="ECO:0000256" key="4">
    <source>
        <dbReference type="ARBA" id="ARBA00022825"/>
    </source>
</evidence>
<dbReference type="PROSITE" id="PS00137">
    <property type="entry name" value="SUBTILASE_HIS"/>
    <property type="match status" value="1"/>
</dbReference>
<dbReference type="GO" id="GO:0006508">
    <property type="term" value="P:proteolysis"/>
    <property type="evidence" value="ECO:0007669"/>
    <property type="project" value="UniProtKB-KW"/>
</dbReference>
<dbReference type="Pfam" id="PF00082">
    <property type="entry name" value="Peptidase_S8"/>
    <property type="match status" value="1"/>
</dbReference>
<protein>
    <recommendedName>
        <fullName evidence="5">Peptidase S8/S53 domain-containing protein</fullName>
    </recommendedName>
</protein>
<dbReference type="SUPFAM" id="SSF52743">
    <property type="entry name" value="Subtilisin-like"/>
    <property type="match status" value="1"/>
</dbReference>
<name>A0A382Q2T3_9ZZZZ</name>
<feature type="non-terminal residue" evidence="6">
    <location>
        <position position="318"/>
    </location>
</feature>
<evidence type="ECO:0000313" key="6">
    <source>
        <dbReference type="EMBL" id="SVC78541.1"/>
    </source>
</evidence>
<dbReference type="PANTHER" id="PTHR43806:SF11">
    <property type="entry name" value="CEREVISIN-RELATED"/>
    <property type="match status" value="1"/>
</dbReference>
<sequence>MSQLFFVSMVLIINGILYSKDLNKAEYVPNEIILKLASETKIISPHSFTTGVAEIDAALLKFTITDISPVVPYKKDLNPRLPDINRIYRIKYTDSIMPDILSDDLSELKHVIYAEPRYIHYETTTPNDPYYSNQWHLPVIGANYAWNTTLGDTNVIIAIVDDAIDLDHEDLAANIFINWAEYNGTAGLDDDFNGYVDDINGWDFAENDNDPNPVIGSQNHGTHVAGCASAVTDNDIGVAAPGWKCKILPLKFSNDQNGALSGDAAAAIIYAADMGATVTNNSYGGGGYSNYFLDAFLYAYELGTLSFASAGNSDENEL</sequence>
<dbReference type="AlphaFoldDB" id="A0A382Q2T3"/>